<reference evidence="5 6" key="1">
    <citation type="submission" date="2018-04" db="EMBL/GenBank/DDBJ databases">
        <title>Chitinophaga fuyangensis sp. nov., isolated from soil in a chemical factory.</title>
        <authorList>
            <person name="Chen K."/>
        </authorList>
    </citation>
    <scope>NUCLEOTIDE SEQUENCE [LARGE SCALE GENOMIC DNA]</scope>
    <source>
        <strain evidence="5 6">LY-1</strain>
    </source>
</reference>
<dbReference type="InterPro" id="IPR051052">
    <property type="entry name" value="Diverse_substrate_MTase"/>
</dbReference>
<dbReference type="GO" id="GO:0032259">
    <property type="term" value="P:methylation"/>
    <property type="evidence" value="ECO:0007669"/>
    <property type="project" value="UniProtKB-KW"/>
</dbReference>
<dbReference type="Proteomes" id="UP000244450">
    <property type="component" value="Unassembled WGS sequence"/>
</dbReference>
<keyword evidence="2 5" id="KW-0489">Methyltransferase</keyword>
<evidence type="ECO:0000313" key="6">
    <source>
        <dbReference type="Proteomes" id="UP000244450"/>
    </source>
</evidence>
<dbReference type="OrthoDB" id="9797252at2"/>
<comment type="similarity">
    <text evidence="1">Belongs to the methyltransferase superfamily.</text>
</comment>
<evidence type="ECO:0000256" key="1">
    <source>
        <dbReference type="ARBA" id="ARBA00008361"/>
    </source>
</evidence>
<dbReference type="InterPro" id="IPR013216">
    <property type="entry name" value="Methyltransf_11"/>
</dbReference>
<dbReference type="InterPro" id="IPR029063">
    <property type="entry name" value="SAM-dependent_MTases_sf"/>
</dbReference>
<comment type="caution">
    <text evidence="5">The sequence shown here is derived from an EMBL/GenBank/DDBJ whole genome shotgun (WGS) entry which is preliminary data.</text>
</comment>
<dbReference type="RefSeq" id="WP_108687201.1">
    <property type="nucleotide sequence ID" value="NZ_QCYK01000002.1"/>
</dbReference>
<accession>A0A2T7BGK8</accession>
<keyword evidence="3 5" id="KW-0808">Transferase</keyword>
<gene>
    <name evidence="5" type="ORF">DCC81_13775</name>
</gene>
<dbReference type="EMBL" id="QCYK01000002">
    <property type="protein sequence ID" value="PUZ25363.1"/>
    <property type="molecule type" value="Genomic_DNA"/>
</dbReference>
<dbReference type="GO" id="GO:0008757">
    <property type="term" value="F:S-adenosylmethionine-dependent methyltransferase activity"/>
    <property type="evidence" value="ECO:0007669"/>
    <property type="project" value="InterPro"/>
</dbReference>
<sequence length="247" mass="28195">MKPTERFSERVDHYVKYRPTYPAAMLQFMQQQFDLQPNSPVADVGAGTGILTALLLQEGYEVFAVEPNENMRSAAEKQLSRFATFRSVNGTGEATTLPDGSVELITVAQAFHWLQPEAARREFLRILQPGGHIALIWNYRTIHSDFGKAFEAIKQRHGRNYTGIRKSHEPDLTSFFGDLGMAEKSFMHSMHMDLQGLKGQLLSSSYMPLENEPEFDAVMKDLQQVFEQYQQNGLATIEYESRIYYNP</sequence>
<evidence type="ECO:0000256" key="2">
    <source>
        <dbReference type="ARBA" id="ARBA00022603"/>
    </source>
</evidence>
<dbReference type="Pfam" id="PF08241">
    <property type="entry name" value="Methyltransf_11"/>
    <property type="match status" value="1"/>
</dbReference>
<dbReference type="AlphaFoldDB" id="A0A2T7BGK8"/>
<protein>
    <submittedName>
        <fullName evidence="5">Class I SAM-dependent methyltransferase</fullName>
    </submittedName>
</protein>
<organism evidence="5 6">
    <name type="scientific">Chitinophaga parva</name>
    <dbReference type="NCBI Taxonomy" id="2169414"/>
    <lineage>
        <taxon>Bacteria</taxon>
        <taxon>Pseudomonadati</taxon>
        <taxon>Bacteroidota</taxon>
        <taxon>Chitinophagia</taxon>
        <taxon>Chitinophagales</taxon>
        <taxon>Chitinophagaceae</taxon>
        <taxon>Chitinophaga</taxon>
    </lineage>
</organism>
<dbReference type="PANTHER" id="PTHR44942:SF4">
    <property type="entry name" value="METHYLTRANSFERASE TYPE 11 DOMAIN-CONTAINING PROTEIN"/>
    <property type="match status" value="1"/>
</dbReference>
<evidence type="ECO:0000259" key="4">
    <source>
        <dbReference type="Pfam" id="PF08241"/>
    </source>
</evidence>
<dbReference type="SUPFAM" id="SSF53335">
    <property type="entry name" value="S-adenosyl-L-methionine-dependent methyltransferases"/>
    <property type="match status" value="1"/>
</dbReference>
<dbReference type="Gene3D" id="3.40.50.150">
    <property type="entry name" value="Vaccinia Virus protein VP39"/>
    <property type="match status" value="1"/>
</dbReference>
<proteinExistence type="inferred from homology"/>
<evidence type="ECO:0000313" key="5">
    <source>
        <dbReference type="EMBL" id="PUZ25363.1"/>
    </source>
</evidence>
<dbReference type="PANTHER" id="PTHR44942">
    <property type="entry name" value="METHYLTRANSF_11 DOMAIN-CONTAINING PROTEIN"/>
    <property type="match status" value="1"/>
</dbReference>
<evidence type="ECO:0000256" key="3">
    <source>
        <dbReference type="ARBA" id="ARBA00022679"/>
    </source>
</evidence>
<keyword evidence="6" id="KW-1185">Reference proteome</keyword>
<feature type="domain" description="Methyltransferase type 11" evidence="4">
    <location>
        <begin position="43"/>
        <end position="134"/>
    </location>
</feature>
<dbReference type="CDD" id="cd02440">
    <property type="entry name" value="AdoMet_MTases"/>
    <property type="match status" value="1"/>
</dbReference>
<name>A0A2T7BGK8_9BACT</name>